<accession>A0A2K9NMU9</accession>
<evidence type="ECO:0000313" key="1">
    <source>
        <dbReference type="EMBL" id="AUN96843.1"/>
    </source>
</evidence>
<evidence type="ECO:0000313" key="2">
    <source>
        <dbReference type="Proteomes" id="UP000235584"/>
    </source>
</evidence>
<proteinExistence type="predicted"/>
<dbReference type="KEGG" id="bsto:C0V70_01725"/>
<organism evidence="1 2">
    <name type="scientific">Bacteriovorax stolpii</name>
    <name type="common">Bdellovibrio stolpii</name>
    <dbReference type="NCBI Taxonomy" id="960"/>
    <lineage>
        <taxon>Bacteria</taxon>
        <taxon>Pseudomonadati</taxon>
        <taxon>Bdellovibrionota</taxon>
        <taxon>Bacteriovoracia</taxon>
        <taxon>Bacteriovoracales</taxon>
        <taxon>Bacteriovoracaceae</taxon>
        <taxon>Bacteriovorax</taxon>
    </lineage>
</organism>
<sequence>MLKENFSFKYLLMAFVGIAFSVYFLAHFESTKNLASILKFLSLGLLCFGVYSRNFSLNSYDLISIFFMIVLGVLYFIGSVAYGFEDKLFLNFFMFVIPYVWLCSVVSQDKILLSYKFLSVILTAHVWFDIFLLKVLKVAPLWPEGSLVGGMGNPSSFAFACNFCLIYLLFIQNSMAQKFKFFMISSLVIGVVLSNALFMILIMGAIFCFGILFSKGLLRKLIVFSILALMCLLLIEYVILKGGFLANKLYAVLGNFGLSESEASSDSVSLRVEIFNQVLDFINQRGGGFIWGQFNNLSYYAVDSQYITYFLSFGLIGFGAFLTLLVVMLLRAVFISTQYKNFVIIALGIFILTFFNNRILDYFPIGYLFISLAALISKENSQKELV</sequence>
<keyword evidence="2" id="KW-1185">Reference proteome</keyword>
<protein>
    <submittedName>
        <fullName evidence="1">Uncharacterized protein</fullName>
    </submittedName>
</protein>
<name>A0A2K9NMU9_BACTC</name>
<dbReference type="EMBL" id="CP025704">
    <property type="protein sequence ID" value="AUN96843.1"/>
    <property type="molecule type" value="Genomic_DNA"/>
</dbReference>
<reference evidence="1 2" key="1">
    <citation type="submission" date="2018-01" db="EMBL/GenBank/DDBJ databases">
        <title>Complete genome sequence of Bacteriovorax stolpii DSM12778.</title>
        <authorList>
            <person name="Tang B."/>
            <person name="Chang J."/>
        </authorList>
    </citation>
    <scope>NUCLEOTIDE SEQUENCE [LARGE SCALE GENOMIC DNA]</scope>
    <source>
        <strain evidence="1 2">DSM 12778</strain>
    </source>
</reference>
<dbReference type="Proteomes" id="UP000235584">
    <property type="component" value="Chromosome"/>
</dbReference>
<dbReference type="AlphaFoldDB" id="A0A2K9NMU9"/>
<gene>
    <name evidence="1" type="ORF">C0V70_01725</name>
</gene>